<dbReference type="SMART" id="SM00382">
    <property type="entry name" value="AAA"/>
    <property type="match status" value="1"/>
</dbReference>
<dbReference type="InterPro" id="IPR051396">
    <property type="entry name" value="Bact_Antivir_Def_Nuclease"/>
</dbReference>
<dbReference type="GO" id="GO:0005524">
    <property type="term" value="F:ATP binding"/>
    <property type="evidence" value="ECO:0007669"/>
    <property type="project" value="InterPro"/>
</dbReference>
<dbReference type="Pfam" id="PF13476">
    <property type="entry name" value="AAA_23"/>
    <property type="match status" value="1"/>
</dbReference>
<gene>
    <name evidence="2" type="ORF">SAMN05421580_1015</name>
</gene>
<dbReference type="SUPFAM" id="SSF52540">
    <property type="entry name" value="P-loop containing nucleoside triphosphate hydrolases"/>
    <property type="match status" value="1"/>
</dbReference>
<feature type="domain" description="AAA+ ATPase" evidence="1">
    <location>
        <begin position="310"/>
        <end position="594"/>
    </location>
</feature>
<dbReference type="PANTHER" id="PTHR43581:SF2">
    <property type="entry name" value="EXCINUCLEASE ATPASE SUBUNIT"/>
    <property type="match status" value="1"/>
</dbReference>
<evidence type="ECO:0000313" key="3">
    <source>
        <dbReference type="Proteomes" id="UP000186221"/>
    </source>
</evidence>
<dbReference type="Proteomes" id="UP000186221">
    <property type="component" value="Unassembled WGS sequence"/>
</dbReference>
<dbReference type="AlphaFoldDB" id="A0A1N7IUF4"/>
<dbReference type="STRING" id="453582.SAMN05421580_1015"/>
<dbReference type="Pfam" id="PF13304">
    <property type="entry name" value="AAA_21"/>
    <property type="match status" value="1"/>
</dbReference>
<evidence type="ECO:0000313" key="2">
    <source>
        <dbReference type="EMBL" id="SIS40670.1"/>
    </source>
</evidence>
<accession>A0A1N7IUF4</accession>
<dbReference type="OrthoDB" id="9789856at2"/>
<dbReference type="InterPro" id="IPR038729">
    <property type="entry name" value="Rad50/SbcC_AAA"/>
</dbReference>
<dbReference type="PANTHER" id="PTHR43581">
    <property type="entry name" value="ATP/GTP PHOSPHATASE"/>
    <property type="match status" value="1"/>
</dbReference>
<dbReference type="Gene3D" id="3.40.50.300">
    <property type="entry name" value="P-loop containing nucleotide triphosphate hydrolases"/>
    <property type="match status" value="2"/>
</dbReference>
<reference evidence="3" key="1">
    <citation type="submission" date="2017-01" db="EMBL/GenBank/DDBJ databases">
        <authorList>
            <person name="Varghese N."/>
            <person name="Submissions S."/>
        </authorList>
    </citation>
    <scope>NUCLEOTIDE SEQUENCE [LARGE SCALE GENOMIC DNA]</scope>
    <source>
        <strain evidence="3">DSM 19945</strain>
    </source>
</reference>
<name>A0A1N7IUF4_9RHOB</name>
<dbReference type="InterPro" id="IPR003593">
    <property type="entry name" value="AAA+_ATPase"/>
</dbReference>
<keyword evidence="3" id="KW-1185">Reference proteome</keyword>
<organism evidence="2 3">
    <name type="scientific">Rhodobacter aestuarii</name>
    <dbReference type="NCBI Taxonomy" id="453582"/>
    <lineage>
        <taxon>Bacteria</taxon>
        <taxon>Pseudomonadati</taxon>
        <taxon>Pseudomonadota</taxon>
        <taxon>Alphaproteobacteria</taxon>
        <taxon>Rhodobacterales</taxon>
        <taxon>Rhodobacter group</taxon>
        <taxon>Rhodobacter</taxon>
    </lineage>
</organism>
<dbReference type="InterPro" id="IPR003959">
    <property type="entry name" value="ATPase_AAA_core"/>
</dbReference>
<dbReference type="EMBL" id="FTOG01000001">
    <property type="protein sequence ID" value="SIS40670.1"/>
    <property type="molecule type" value="Genomic_DNA"/>
</dbReference>
<dbReference type="GO" id="GO:0016887">
    <property type="term" value="F:ATP hydrolysis activity"/>
    <property type="evidence" value="ECO:0007669"/>
    <property type="project" value="InterPro"/>
</dbReference>
<dbReference type="CDD" id="cd00267">
    <property type="entry name" value="ABC_ATPase"/>
    <property type="match status" value="1"/>
</dbReference>
<proteinExistence type="predicted"/>
<sequence>MRFVSRPPQAPPSLSAPAFVRRRAAYLDWLGRDPRARAQTRPPERSLPPSPALLTDLSSLFDHKCAFCERKVTLQVFRFRPPSEALPFQNTNGDLAYGWLADAWQNLLPICADCLPTPRNAFPVAARRAALPSTELYTAYMNEGAGSWPQDDSLKAEEALLLDPSLDQDLDSHLLARPDGHWERLTERGSETIKTYKLNRPALVAARAAAVAAQTGAPDQASEFAGFLRNLAQSERAAPSAPITRRGFERPADSLFSMGTGSGLADLLQPAETEASYTLPPALVKVEIKGFKGIEKLELDLPAPDPPDAAATARLILGENSAGKSSLLEAIALTLAPPEARAALKLDPQALLLDPAQMGSALAARKSGLVRLTFRAVDGTLSRVMLRLTRDGFETKGVLPKGLPIFAYGAYRHYVKACHGWAPERGIITLFRAENLLSNPGTWLESLSDAQFDEVVQALRFIFGPGGGFLRIDRSTSGCMVVTSAERHEPEGAETFTPLDAVSSGFRTMLALTCDVMRWLIDPESPGHFPSLKSARGVLLVDEIESHLHPRWKIQVMAGLRQALPGMTIIATTHDPLCLRGMKDGEVLVLRRIPGIEAGSQLPMKVDALTTLPDIGKLTIEQLLKSDFFALYDTDDPHTGASMAELVDALAGISSEDGTETEKQEALLAQFRAEVNGALPVGSSEVSMLVQEAVADFLREQQTLTAARRSALRAETKKRIVAILKGVRDAPS</sequence>
<evidence type="ECO:0000259" key="1">
    <source>
        <dbReference type="SMART" id="SM00382"/>
    </source>
</evidence>
<dbReference type="InterPro" id="IPR027417">
    <property type="entry name" value="P-loop_NTPase"/>
</dbReference>
<protein>
    <recommendedName>
        <fullName evidence="1">AAA+ ATPase domain-containing protein</fullName>
    </recommendedName>
</protein>